<proteinExistence type="predicted"/>
<evidence type="ECO:0000313" key="7">
    <source>
        <dbReference type="Proteomes" id="UP000694853"/>
    </source>
</evidence>
<evidence type="ECO:0000256" key="1">
    <source>
        <dbReference type="ARBA" id="ARBA00022723"/>
    </source>
</evidence>
<dbReference type="InterPro" id="IPR001876">
    <property type="entry name" value="Znf_RanBP2"/>
</dbReference>
<keyword evidence="3" id="KW-0862">Zinc</keyword>
<dbReference type="Proteomes" id="UP000694853">
    <property type="component" value="Unplaced"/>
</dbReference>
<dbReference type="Gene3D" id="4.10.1060.10">
    <property type="entry name" value="Zinc finger, RanBP2-type"/>
    <property type="match status" value="3"/>
</dbReference>
<dbReference type="InterPro" id="IPR036443">
    <property type="entry name" value="Znf_RanBP2_sf"/>
</dbReference>
<dbReference type="KEGG" id="aprc:113855259"/>
<sequence>MLRNVWKRCHTGLDPALLSCSPIHSTTFSPSSKLHFVEREEPHKLQILHPWPEWVEFMKCLLNKGHFQGNPFQFTAKDSNLVRTASLNFGRDHFHLLRFLSRKDIGVTVAFGCPSLDRKVINSGKRLRAYVGIDEGNKLYDWCFDQVCSACNLRGDCERAFVKAREDEGGRTVDVMRIILTHGLDPVIGSVENKSCLTRKVEESVRRLLKEIVEHSAEDENSNFPDTTRVAIGHVHLNPQNKGKIDVPMKQGDWVCPKCNFINFARNIKCLRCDCFFEERIKQLQEDNNHLPLKKGDWICNKCNFLNFARNTRCLQCKERPSNRHLNPGEWECDSCNYLNFRRNMVCLKCDHRRPIVSKASNSSLQPQQEDEDHHKNSKFTFVVHQDDSRDKSPMVFERMNKKRDSPMWRFVEERNENSKFLSKSNDPSQFVDFRITGGKTELSEAQKREAYKKELPNRCTRPLWQGETDDEFCSSDNHSTDDEFCSADNQNTDDEEMEEWFGKGKIER</sequence>
<protein>
    <submittedName>
        <fullName evidence="8">Uncharacterized protein LOC113855259 isoform X1</fullName>
    </submittedName>
</protein>
<dbReference type="Pfam" id="PF00641">
    <property type="entry name" value="Zn_ribbon_RanBP"/>
    <property type="match status" value="3"/>
</dbReference>
<dbReference type="SMART" id="SM00547">
    <property type="entry name" value="ZnF_RBZ"/>
    <property type="match status" value="3"/>
</dbReference>
<dbReference type="GO" id="GO:0003729">
    <property type="term" value="F:mRNA binding"/>
    <property type="evidence" value="ECO:0007669"/>
    <property type="project" value="TreeGrafter"/>
</dbReference>
<evidence type="ECO:0000256" key="3">
    <source>
        <dbReference type="ARBA" id="ARBA00022833"/>
    </source>
</evidence>
<keyword evidence="1" id="KW-0479">Metal-binding</keyword>
<accession>A0A8B8KFN2</accession>
<evidence type="ECO:0000256" key="4">
    <source>
        <dbReference type="PROSITE-ProRule" id="PRU00322"/>
    </source>
</evidence>
<evidence type="ECO:0000256" key="2">
    <source>
        <dbReference type="ARBA" id="ARBA00022771"/>
    </source>
</evidence>
<dbReference type="PROSITE" id="PS50199">
    <property type="entry name" value="ZF_RANBP2_2"/>
    <property type="match status" value="3"/>
</dbReference>
<dbReference type="PANTHER" id="PTHR23111:SF23">
    <property type="entry name" value="RAN BP2_NZF ZINC FINGER-LIKE SUPERFAMILY PROTEIN"/>
    <property type="match status" value="1"/>
</dbReference>
<evidence type="ECO:0000256" key="5">
    <source>
        <dbReference type="SAM" id="MobiDB-lite"/>
    </source>
</evidence>
<evidence type="ECO:0000259" key="6">
    <source>
        <dbReference type="PROSITE" id="PS50199"/>
    </source>
</evidence>
<dbReference type="GO" id="GO:0008270">
    <property type="term" value="F:zinc ion binding"/>
    <property type="evidence" value="ECO:0007669"/>
    <property type="project" value="UniProtKB-KW"/>
</dbReference>
<organism evidence="7 8">
    <name type="scientific">Abrus precatorius</name>
    <name type="common">Indian licorice</name>
    <name type="synonym">Glycine abrus</name>
    <dbReference type="NCBI Taxonomy" id="3816"/>
    <lineage>
        <taxon>Eukaryota</taxon>
        <taxon>Viridiplantae</taxon>
        <taxon>Streptophyta</taxon>
        <taxon>Embryophyta</taxon>
        <taxon>Tracheophyta</taxon>
        <taxon>Spermatophyta</taxon>
        <taxon>Magnoliopsida</taxon>
        <taxon>eudicotyledons</taxon>
        <taxon>Gunneridae</taxon>
        <taxon>Pentapetalae</taxon>
        <taxon>rosids</taxon>
        <taxon>fabids</taxon>
        <taxon>Fabales</taxon>
        <taxon>Fabaceae</taxon>
        <taxon>Papilionoideae</taxon>
        <taxon>50 kb inversion clade</taxon>
        <taxon>NPAAA clade</taxon>
        <taxon>indigoferoid/millettioid clade</taxon>
        <taxon>Abreae</taxon>
        <taxon>Abrus</taxon>
    </lineage>
</organism>
<dbReference type="PROSITE" id="PS01358">
    <property type="entry name" value="ZF_RANBP2_1"/>
    <property type="match status" value="3"/>
</dbReference>
<feature type="domain" description="RanBP2-type" evidence="6">
    <location>
        <begin position="327"/>
        <end position="356"/>
    </location>
</feature>
<feature type="region of interest" description="Disordered" evidence="5">
    <location>
        <begin position="463"/>
        <end position="509"/>
    </location>
</feature>
<reference evidence="7" key="1">
    <citation type="journal article" date="2019" name="Toxins">
        <title>Detection of Abrin-Like and Prepropulchellin-Like Toxin Genes and Transcripts Using Whole Genome Sequencing and Full-Length Transcript Sequencing of Abrus precatorius.</title>
        <authorList>
            <person name="Hovde B.T."/>
            <person name="Daligault H.E."/>
            <person name="Hanschen E.R."/>
            <person name="Kunde Y.A."/>
            <person name="Johnson M.B."/>
            <person name="Starkenburg S.R."/>
            <person name="Johnson S.L."/>
        </authorList>
    </citation>
    <scope>NUCLEOTIDE SEQUENCE [LARGE SCALE GENOMIC DNA]</scope>
</reference>
<reference evidence="8" key="2">
    <citation type="submission" date="2025-08" db="UniProtKB">
        <authorList>
            <consortium name="RefSeq"/>
        </authorList>
    </citation>
    <scope>IDENTIFICATION</scope>
    <source>
        <tissue evidence="8">Young leaves</tissue>
    </source>
</reference>
<evidence type="ECO:0000313" key="8">
    <source>
        <dbReference type="RefSeq" id="XP_027342620.1"/>
    </source>
</evidence>
<keyword evidence="2 4" id="KW-0863">Zinc-finger</keyword>
<keyword evidence="7" id="KW-1185">Reference proteome</keyword>
<dbReference type="RefSeq" id="XP_027342620.1">
    <property type="nucleotide sequence ID" value="XM_027486819.1"/>
</dbReference>
<feature type="domain" description="RanBP2-type" evidence="6">
    <location>
        <begin position="250"/>
        <end position="273"/>
    </location>
</feature>
<gene>
    <name evidence="8" type="primary">LOC113855259</name>
</gene>
<dbReference type="PANTHER" id="PTHR23111">
    <property type="entry name" value="ZINC FINGER PROTEIN"/>
    <property type="match status" value="1"/>
</dbReference>
<dbReference type="OrthoDB" id="448399at2759"/>
<dbReference type="SUPFAM" id="SSF90209">
    <property type="entry name" value="Ran binding protein zinc finger-like"/>
    <property type="match status" value="3"/>
</dbReference>
<name>A0A8B8KFN2_ABRPR</name>
<dbReference type="GeneID" id="113855259"/>
<dbReference type="GO" id="GO:0005737">
    <property type="term" value="C:cytoplasm"/>
    <property type="evidence" value="ECO:0007669"/>
    <property type="project" value="TreeGrafter"/>
</dbReference>
<feature type="domain" description="RanBP2-type" evidence="6">
    <location>
        <begin position="294"/>
        <end position="323"/>
    </location>
</feature>
<dbReference type="AlphaFoldDB" id="A0A8B8KFN2"/>